<dbReference type="CDD" id="cd17723">
    <property type="entry name" value="BRCT_Rad4_rpt4"/>
    <property type="match status" value="1"/>
</dbReference>
<dbReference type="Pfam" id="PF00533">
    <property type="entry name" value="BRCT"/>
    <property type="match status" value="1"/>
</dbReference>
<feature type="domain" description="BRCT" evidence="3">
    <location>
        <begin position="443"/>
        <end position="529"/>
    </location>
</feature>
<dbReference type="GO" id="GO:0033314">
    <property type="term" value="P:mitotic DNA replication checkpoint signaling"/>
    <property type="evidence" value="ECO:0007669"/>
    <property type="project" value="TreeGrafter"/>
</dbReference>
<protein>
    <submittedName>
        <fullName evidence="4">S-M checkpoint control protein rad4</fullName>
    </submittedName>
</protein>
<comment type="caution">
    <text evidence="4">The sequence shown here is derived from an EMBL/GenBank/DDBJ whole genome shotgun (WGS) entry which is preliminary data.</text>
</comment>
<evidence type="ECO:0000259" key="3">
    <source>
        <dbReference type="PROSITE" id="PS50172"/>
    </source>
</evidence>
<dbReference type="CDD" id="cd18433">
    <property type="entry name" value="BRCT_Rad4_rpt3"/>
    <property type="match status" value="1"/>
</dbReference>
<dbReference type="CDD" id="cd17731">
    <property type="entry name" value="BRCT_TopBP1_rpt2_like"/>
    <property type="match status" value="1"/>
</dbReference>
<dbReference type="SMART" id="SM00292">
    <property type="entry name" value="BRCT"/>
    <property type="match status" value="4"/>
</dbReference>
<gene>
    <name evidence="4" type="ORF">QBC47DRAFT_80481</name>
</gene>
<dbReference type="AlphaFoldDB" id="A0AAJ0B6V4"/>
<proteinExistence type="predicted"/>
<dbReference type="Pfam" id="PF12738">
    <property type="entry name" value="PTCB-BRCT"/>
    <property type="match status" value="2"/>
</dbReference>
<evidence type="ECO:0000313" key="4">
    <source>
        <dbReference type="EMBL" id="KAK1751282.1"/>
    </source>
</evidence>
<evidence type="ECO:0000313" key="5">
    <source>
        <dbReference type="Proteomes" id="UP001239445"/>
    </source>
</evidence>
<dbReference type="PANTHER" id="PTHR13561">
    <property type="entry name" value="DNA REPLICATION REGULATOR DPB11-RELATED"/>
    <property type="match status" value="1"/>
</dbReference>
<evidence type="ECO:0000256" key="1">
    <source>
        <dbReference type="ARBA" id="ARBA00022737"/>
    </source>
</evidence>
<dbReference type="Proteomes" id="UP001239445">
    <property type="component" value="Unassembled WGS sequence"/>
</dbReference>
<sequence>MATSPRSPGAALDGFDSSKPFRGVVVCCTSIPPDLRTDISNKTAELGGVHKYDLTPDCTHLIVGEYDTPKYRHVAKERPDVKPMDAAWIEAVRDLWMQDADIDFDALEAQWQLKTFERSGSEPTPDGGEPQRRRLICCMTGFEDPDVRQEIIERVRANGGIYTGDLTKQVTHLVACKAEGRKYHAAKNWGLHTVSIEWMKDSIARGMILDEKCYDPILPQDKRGVGAWNKKTITRSVSLGKRSRDPATGQDDGKRKLRKTASVKLTNQRENLWGDILGKPQIVEAAPVVKPEPANPTQPAPTIPVEYTTSQMQSLGSKPMDTQMTRISSFGPPDDGRVFASCGFYVHGFSEQKTAVVVGAVSSLGGLVCHSLDDLASASGAQLSCRFLVVPQTSTAESHPQIPENVDIITEFYIERCMHKKYFFNPADHVFGRPFPAFPISGFEGLTVCTAGFTGVDLNHMDKALRQLGAKYEERFTADSSVLICLSLSNVRPEKLQLALKWKVPVVKADWLWECISTGFNLPITKFLFADLRQNVTSENLGVWPDQEKTQQKHNNPRHTISEQEFPPKPTAKSRNRGIMDSSGFASSSRSKETDTSKPAKAPINRNDSTTTETTHFETAPTHPLQMNSSGTGESSSSRSGASAPLSETNPNVLNRASASPKKPPPRKSISRVFSEVADSEADSDVGQLSHLPTPVEHEPDVSATEDVEPEVKLDIELDMHPDPEPEEDAGEISKRLLEEKLAAERLNLETKLATSLFGSVIHEDPSSARVDPDAAPGPRAAPKRRKREVLGRAISNVSATSSNGGEPTPPTIRRKGF</sequence>
<dbReference type="SUPFAM" id="SSF52113">
    <property type="entry name" value="BRCT domain"/>
    <property type="match status" value="4"/>
</dbReference>
<reference evidence="4" key="1">
    <citation type="submission" date="2023-06" db="EMBL/GenBank/DDBJ databases">
        <title>Genome-scale phylogeny and comparative genomics of the fungal order Sordariales.</title>
        <authorList>
            <consortium name="Lawrence Berkeley National Laboratory"/>
            <person name="Hensen N."/>
            <person name="Bonometti L."/>
            <person name="Westerberg I."/>
            <person name="Brannstrom I.O."/>
            <person name="Guillou S."/>
            <person name="Cros-Aarteil S."/>
            <person name="Calhoun S."/>
            <person name="Haridas S."/>
            <person name="Kuo A."/>
            <person name="Mondo S."/>
            <person name="Pangilinan J."/>
            <person name="Riley R."/>
            <person name="Labutti K."/>
            <person name="Andreopoulos B."/>
            <person name="Lipzen A."/>
            <person name="Chen C."/>
            <person name="Yanf M."/>
            <person name="Daum C."/>
            <person name="Ng V."/>
            <person name="Clum A."/>
            <person name="Steindorff A."/>
            <person name="Ohm R."/>
            <person name="Martin F."/>
            <person name="Silar P."/>
            <person name="Natvig D."/>
            <person name="Lalanne C."/>
            <person name="Gautier V."/>
            <person name="Ament-Velasquez S.L."/>
            <person name="Kruys A."/>
            <person name="Hutchinson M.I."/>
            <person name="Powell A.J."/>
            <person name="Barry K."/>
            <person name="Miller A.N."/>
            <person name="Grigoriev I.V."/>
            <person name="Debuchy R."/>
            <person name="Gladieux P."/>
            <person name="Thoren M.H."/>
            <person name="Johannesson H."/>
        </authorList>
    </citation>
    <scope>NUCLEOTIDE SEQUENCE</scope>
    <source>
        <strain evidence="4">PSN4</strain>
    </source>
</reference>
<organism evidence="4 5">
    <name type="scientific">Echria macrotheca</name>
    <dbReference type="NCBI Taxonomy" id="438768"/>
    <lineage>
        <taxon>Eukaryota</taxon>
        <taxon>Fungi</taxon>
        <taxon>Dikarya</taxon>
        <taxon>Ascomycota</taxon>
        <taxon>Pezizomycotina</taxon>
        <taxon>Sordariomycetes</taxon>
        <taxon>Sordariomycetidae</taxon>
        <taxon>Sordariales</taxon>
        <taxon>Schizotheciaceae</taxon>
        <taxon>Echria</taxon>
    </lineage>
</organism>
<evidence type="ECO:0000256" key="2">
    <source>
        <dbReference type="SAM" id="MobiDB-lite"/>
    </source>
</evidence>
<dbReference type="InterPro" id="IPR001357">
    <property type="entry name" value="BRCT_dom"/>
</dbReference>
<feature type="domain" description="BRCT" evidence="3">
    <location>
        <begin position="139"/>
        <end position="216"/>
    </location>
</feature>
<keyword evidence="1" id="KW-0677">Repeat</keyword>
<accession>A0AAJ0B6V4</accession>
<name>A0AAJ0B6V4_9PEZI</name>
<dbReference type="PROSITE" id="PS50172">
    <property type="entry name" value="BRCT"/>
    <property type="match status" value="3"/>
</dbReference>
<feature type="compositionally biased region" description="Polar residues" evidence="2">
    <location>
        <begin position="646"/>
        <end position="655"/>
    </location>
</feature>
<dbReference type="PANTHER" id="PTHR13561:SF20">
    <property type="entry name" value="DNA TOPOISOMERASE 2-BINDING PROTEIN 1"/>
    <property type="match status" value="1"/>
</dbReference>
<dbReference type="GO" id="GO:0006270">
    <property type="term" value="P:DNA replication initiation"/>
    <property type="evidence" value="ECO:0007669"/>
    <property type="project" value="TreeGrafter"/>
</dbReference>
<feature type="domain" description="BRCT" evidence="3">
    <location>
        <begin position="16"/>
        <end position="89"/>
    </location>
</feature>
<feature type="region of interest" description="Disordered" evidence="2">
    <location>
        <begin position="764"/>
        <end position="818"/>
    </location>
</feature>
<dbReference type="Gene3D" id="3.40.50.10190">
    <property type="entry name" value="BRCT domain"/>
    <property type="match status" value="4"/>
</dbReference>
<feature type="compositionally biased region" description="Basic and acidic residues" evidence="2">
    <location>
        <begin position="764"/>
        <end position="773"/>
    </location>
</feature>
<feature type="compositionally biased region" description="Low complexity" evidence="2">
    <location>
        <begin position="610"/>
        <end position="643"/>
    </location>
</feature>
<feature type="region of interest" description="Disordered" evidence="2">
    <location>
        <begin position="237"/>
        <end position="260"/>
    </location>
</feature>
<keyword evidence="5" id="KW-1185">Reference proteome</keyword>
<feature type="region of interest" description="Disordered" evidence="2">
    <location>
        <begin position="543"/>
        <end position="707"/>
    </location>
</feature>
<dbReference type="EMBL" id="MU839842">
    <property type="protein sequence ID" value="KAK1751282.1"/>
    <property type="molecule type" value="Genomic_DNA"/>
</dbReference>
<dbReference type="InterPro" id="IPR059215">
    <property type="entry name" value="BRCT2_TopBP1-like"/>
</dbReference>
<dbReference type="InterPro" id="IPR036420">
    <property type="entry name" value="BRCT_dom_sf"/>
</dbReference>
<feature type="compositionally biased region" description="Polar residues" evidence="2">
    <location>
        <begin position="796"/>
        <end position="806"/>
    </location>
</feature>
<dbReference type="GO" id="GO:0007095">
    <property type="term" value="P:mitotic G2 DNA damage checkpoint signaling"/>
    <property type="evidence" value="ECO:0007669"/>
    <property type="project" value="TreeGrafter"/>
</dbReference>